<dbReference type="Gene3D" id="3.40.50.300">
    <property type="entry name" value="P-loop containing nucleotide triphosphate hydrolases"/>
    <property type="match status" value="1"/>
</dbReference>
<dbReference type="EMBL" id="DTGR01000137">
    <property type="protein sequence ID" value="HHS29784.1"/>
    <property type="molecule type" value="Genomic_DNA"/>
</dbReference>
<keyword evidence="9" id="KW-0445">Lipid transport</keyword>
<dbReference type="InterPro" id="IPR003593">
    <property type="entry name" value="AAA+_ATPase"/>
</dbReference>
<dbReference type="GO" id="GO:0005524">
    <property type="term" value="F:ATP binding"/>
    <property type="evidence" value="ECO:0007669"/>
    <property type="project" value="UniProtKB-KW"/>
</dbReference>
<evidence type="ECO:0000256" key="10">
    <source>
        <dbReference type="ARBA" id="ARBA00023136"/>
    </source>
</evidence>
<dbReference type="Pfam" id="PF00664">
    <property type="entry name" value="ABC_membrane"/>
    <property type="match status" value="1"/>
</dbReference>
<dbReference type="InterPro" id="IPR036640">
    <property type="entry name" value="ABC1_TM_sf"/>
</dbReference>
<dbReference type="SUPFAM" id="SSF90123">
    <property type="entry name" value="ABC transporter transmembrane region"/>
    <property type="match status" value="1"/>
</dbReference>
<comment type="caution">
    <text evidence="15">The sequence shown here is derived from an EMBL/GenBank/DDBJ whole genome shotgun (WGS) entry which is preliminary data.</text>
</comment>
<organism evidence="15">
    <name type="scientific">Desulfobacca acetoxidans</name>
    <dbReference type="NCBI Taxonomy" id="60893"/>
    <lineage>
        <taxon>Bacteria</taxon>
        <taxon>Pseudomonadati</taxon>
        <taxon>Thermodesulfobacteriota</taxon>
        <taxon>Desulfobaccia</taxon>
        <taxon>Desulfobaccales</taxon>
        <taxon>Desulfobaccaceae</taxon>
        <taxon>Desulfobacca</taxon>
    </lineage>
</organism>
<dbReference type="InterPro" id="IPR027417">
    <property type="entry name" value="P-loop_NTPase"/>
</dbReference>
<feature type="region of interest" description="Disordered" evidence="11">
    <location>
        <begin position="580"/>
        <end position="601"/>
    </location>
</feature>
<dbReference type="GO" id="GO:0015421">
    <property type="term" value="F:ABC-type oligopeptide transporter activity"/>
    <property type="evidence" value="ECO:0007669"/>
    <property type="project" value="TreeGrafter"/>
</dbReference>
<dbReference type="CDD" id="cd18552">
    <property type="entry name" value="ABC_6TM_MsbA_like"/>
    <property type="match status" value="1"/>
</dbReference>
<dbReference type="Pfam" id="PF00005">
    <property type="entry name" value="ABC_tran"/>
    <property type="match status" value="1"/>
</dbReference>
<evidence type="ECO:0000256" key="12">
    <source>
        <dbReference type="SAM" id="Phobius"/>
    </source>
</evidence>
<dbReference type="PROSITE" id="PS00211">
    <property type="entry name" value="ABC_TRANSPORTER_1"/>
    <property type="match status" value="1"/>
</dbReference>
<dbReference type="AlphaFoldDB" id="A0A7V6DQ30"/>
<proteinExistence type="predicted"/>
<evidence type="ECO:0000259" key="13">
    <source>
        <dbReference type="PROSITE" id="PS50893"/>
    </source>
</evidence>
<keyword evidence="2" id="KW-0813">Transport</keyword>
<evidence type="ECO:0000256" key="1">
    <source>
        <dbReference type="ARBA" id="ARBA00004651"/>
    </source>
</evidence>
<evidence type="ECO:0000256" key="2">
    <source>
        <dbReference type="ARBA" id="ARBA00022448"/>
    </source>
</evidence>
<comment type="subcellular location">
    <subcellularLocation>
        <location evidence="1">Cell membrane</location>
        <topology evidence="1">Multi-pass membrane protein</topology>
    </subcellularLocation>
</comment>
<reference evidence="15" key="1">
    <citation type="journal article" date="2020" name="mSystems">
        <title>Genome- and Community-Level Interaction Insights into Carbon Utilization and Element Cycling Functions of Hydrothermarchaeota in Hydrothermal Sediment.</title>
        <authorList>
            <person name="Zhou Z."/>
            <person name="Liu Y."/>
            <person name="Xu W."/>
            <person name="Pan J."/>
            <person name="Luo Z.H."/>
            <person name="Li M."/>
        </authorList>
    </citation>
    <scope>NUCLEOTIDE SEQUENCE [LARGE SCALE GENOMIC DNA]</scope>
    <source>
        <strain evidence="15">SpSt-767</strain>
    </source>
</reference>
<dbReference type="FunFam" id="3.40.50.300:FF:000287">
    <property type="entry name" value="Multidrug ABC transporter ATP-binding protein"/>
    <property type="match status" value="1"/>
</dbReference>
<evidence type="ECO:0000256" key="9">
    <source>
        <dbReference type="ARBA" id="ARBA00023055"/>
    </source>
</evidence>
<keyword evidence="8 12" id="KW-1133">Transmembrane helix</keyword>
<keyword evidence="3" id="KW-1003">Cell membrane</keyword>
<evidence type="ECO:0000256" key="6">
    <source>
        <dbReference type="ARBA" id="ARBA00022840"/>
    </source>
</evidence>
<evidence type="ECO:0000256" key="5">
    <source>
        <dbReference type="ARBA" id="ARBA00022741"/>
    </source>
</evidence>
<accession>A0A7V6DQ30</accession>
<dbReference type="InterPro" id="IPR017871">
    <property type="entry name" value="ABC_transporter-like_CS"/>
</dbReference>
<dbReference type="InterPro" id="IPR011527">
    <property type="entry name" value="ABC1_TM_dom"/>
</dbReference>
<keyword evidence="6 15" id="KW-0067">ATP-binding</keyword>
<dbReference type="PROSITE" id="PS50929">
    <property type="entry name" value="ABC_TM1F"/>
    <property type="match status" value="1"/>
</dbReference>
<name>A0A7V6DQ30_9BACT</name>
<dbReference type="InterPro" id="IPR003439">
    <property type="entry name" value="ABC_transporter-like_ATP-bd"/>
</dbReference>
<evidence type="ECO:0000256" key="11">
    <source>
        <dbReference type="SAM" id="MobiDB-lite"/>
    </source>
</evidence>
<gene>
    <name evidence="15" type="primary">msbA</name>
    <name evidence="15" type="ORF">ENV52_08800</name>
</gene>
<dbReference type="GO" id="GO:0016887">
    <property type="term" value="F:ATP hydrolysis activity"/>
    <property type="evidence" value="ECO:0007669"/>
    <property type="project" value="InterPro"/>
</dbReference>
<dbReference type="InterPro" id="IPR039421">
    <property type="entry name" value="Type_1_exporter"/>
</dbReference>
<evidence type="ECO:0000313" key="15">
    <source>
        <dbReference type="EMBL" id="HHS29784.1"/>
    </source>
</evidence>
<keyword evidence="5" id="KW-0547">Nucleotide-binding</keyword>
<dbReference type="SMART" id="SM00382">
    <property type="entry name" value="AAA"/>
    <property type="match status" value="1"/>
</dbReference>
<dbReference type="InterPro" id="IPR011917">
    <property type="entry name" value="ABC_transpr_lipidA"/>
</dbReference>
<evidence type="ECO:0000256" key="3">
    <source>
        <dbReference type="ARBA" id="ARBA00022475"/>
    </source>
</evidence>
<sequence length="601" mass="67447">MKADLELYLRLLKYVKPYWLRFLLAALAMVLGSGITTLLAYLVKPFLDEIFLAKDLHMLYLLPVLLILLYAAQGGLSFFHQYQMNDIGLKTVTRLREDLFRHLQRQPQAFYDQQATGSLMSRVVYDVILLHDTVTRVVTSFFKDSFTLAGLTVVIFYQDWRLALLAVLIFPLAAYLIVQFGKRLRKLTRRTQQSLAELNVRLQENLTGQSIVKAFGREDFEAARFRQANEQYRRLRLKVIITRGLSTPVMEFLGALSMAAIIFYGGYRVIQGTTTPGTFFSFMAALFMLYPPIRALSQTQNSLQEGLAAAQRVFALLDQPPAIQDRPGARPLPPFSREIVFQGVSFSYGGEPVLQEVSFKIKKGEIVALVGPSGAGKTTLLNLLPRFYEVSAGAILIDGLDIREVTLDSLRAQMGVVTQQTILFNETVRYNVSYGRLEATEEEILEALKFAQAYDFVMALPEGLDTVIGERGLRLSGGEAQRLAIARALLKDPPILLLDEATSSLDSEAEREVQQALDRLMEGRTCLVIAHRLSTVRHAHRLLVLDGGRLVEAGTHEELLKAGGLYKRLYELQFAWEEKQEERPPAGSLAQVALGHPKSRG</sequence>
<dbReference type="PROSITE" id="PS50893">
    <property type="entry name" value="ABC_TRANSPORTER_2"/>
    <property type="match status" value="1"/>
</dbReference>
<evidence type="ECO:0000256" key="4">
    <source>
        <dbReference type="ARBA" id="ARBA00022692"/>
    </source>
</evidence>
<dbReference type="SUPFAM" id="SSF52540">
    <property type="entry name" value="P-loop containing nucleoside triphosphate hydrolases"/>
    <property type="match status" value="1"/>
</dbReference>
<feature type="domain" description="ABC transmembrane type-1" evidence="14">
    <location>
        <begin position="23"/>
        <end position="305"/>
    </location>
</feature>
<feature type="transmembrane region" description="Helical" evidence="12">
    <location>
        <begin position="20"/>
        <end position="43"/>
    </location>
</feature>
<feature type="transmembrane region" description="Helical" evidence="12">
    <location>
        <begin position="58"/>
        <end position="79"/>
    </location>
</feature>
<feature type="transmembrane region" description="Helical" evidence="12">
    <location>
        <begin position="162"/>
        <end position="181"/>
    </location>
</feature>
<keyword evidence="7" id="KW-1278">Translocase</keyword>
<dbReference type="PANTHER" id="PTHR43394:SF1">
    <property type="entry name" value="ATP-BINDING CASSETTE SUB-FAMILY B MEMBER 10, MITOCHONDRIAL"/>
    <property type="match status" value="1"/>
</dbReference>
<dbReference type="NCBIfam" id="TIGR02203">
    <property type="entry name" value="MsbA_lipidA"/>
    <property type="match status" value="1"/>
</dbReference>
<protein>
    <submittedName>
        <fullName evidence="15">Lipid A export permease/ATP-binding protein MsbA</fullName>
    </submittedName>
</protein>
<dbReference type="GO" id="GO:0005886">
    <property type="term" value="C:plasma membrane"/>
    <property type="evidence" value="ECO:0007669"/>
    <property type="project" value="UniProtKB-SubCell"/>
</dbReference>
<evidence type="ECO:0000256" key="7">
    <source>
        <dbReference type="ARBA" id="ARBA00022967"/>
    </source>
</evidence>
<keyword evidence="4 12" id="KW-0812">Transmembrane</keyword>
<dbReference type="GO" id="GO:0034040">
    <property type="term" value="F:ATPase-coupled lipid transmembrane transporter activity"/>
    <property type="evidence" value="ECO:0007669"/>
    <property type="project" value="InterPro"/>
</dbReference>
<dbReference type="CDD" id="cd03251">
    <property type="entry name" value="ABCC_MsbA"/>
    <property type="match status" value="1"/>
</dbReference>
<keyword evidence="10 12" id="KW-0472">Membrane</keyword>
<dbReference type="Gene3D" id="1.20.1560.10">
    <property type="entry name" value="ABC transporter type 1, transmembrane domain"/>
    <property type="match status" value="1"/>
</dbReference>
<evidence type="ECO:0000256" key="8">
    <source>
        <dbReference type="ARBA" id="ARBA00022989"/>
    </source>
</evidence>
<feature type="domain" description="ABC transporter" evidence="13">
    <location>
        <begin position="339"/>
        <end position="572"/>
    </location>
</feature>
<dbReference type="PANTHER" id="PTHR43394">
    <property type="entry name" value="ATP-DEPENDENT PERMEASE MDL1, MITOCHONDRIAL"/>
    <property type="match status" value="1"/>
</dbReference>
<evidence type="ECO:0000259" key="14">
    <source>
        <dbReference type="PROSITE" id="PS50929"/>
    </source>
</evidence>